<feature type="compositionally biased region" description="Low complexity" evidence="1">
    <location>
        <begin position="14"/>
        <end position="25"/>
    </location>
</feature>
<protein>
    <submittedName>
        <fullName evidence="2">Uncharacterized protein</fullName>
    </submittedName>
</protein>
<proteinExistence type="predicted"/>
<dbReference type="EMBL" id="MAQA01000003">
    <property type="protein sequence ID" value="OCI32891.1"/>
    <property type="molecule type" value="Genomic_DNA"/>
</dbReference>
<comment type="caution">
    <text evidence="2">The sequence shown here is derived from an EMBL/GenBank/DDBJ whole genome shotgun (WGS) entry which is preliminary data.</text>
</comment>
<gene>
    <name evidence="2" type="ORF">OERS_04830</name>
</gene>
<keyword evidence="3" id="KW-1185">Reference proteome</keyword>
<accession>A0ABX2YD43</accession>
<feature type="compositionally biased region" description="Basic residues" evidence="1">
    <location>
        <begin position="1"/>
        <end position="13"/>
    </location>
</feature>
<evidence type="ECO:0000256" key="1">
    <source>
        <dbReference type="SAM" id="MobiDB-lite"/>
    </source>
</evidence>
<dbReference type="Proteomes" id="UP000093412">
    <property type="component" value="Unassembled WGS sequence"/>
</dbReference>
<sequence length="63" mass="6723">MLRTRSSRRRRAPAGHATTGAATSTEPYDPEVDPDVGPDSLNPRSQGAKDEPQVGDDPTGFDD</sequence>
<feature type="region of interest" description="Disordered" evidence="1">
    <location>
        <begin position="1"/>
        <end position="63"/>
    </location>
</feature>
<name>A0ABX2YD43_9CELL</name>
<reference evidence="2 3" key="1">
    <citation type="submission" date="2016-06" db="EMBL/GenBank/DDBJ databases">
        <title>Genome sequence of Oerskovia enterophila DSM 43852.</title>
        <authorList>
            <person name="Poehlein A."/>
            <person name="Jag V."/>
            <person name="Bengelsdorf F.R."/>
            <person name="Daniel R."/>
            <person name="Duerre P."/>
        </authorList>
    </citation>
    <scope>NUCLEOTIDE SEQUENCE [LARGE SCALE GENOMIC DNA]</scope>
    <source>
        <strain evidence="2 3">DSM 43852</strain>
    </source>
</reference>
<organism evidence="2 3">
    <name type="scientific">Oerskovia enterophila</name>
    <dbReference type="NCBI Taxonomy" id="43678"/>
    <lineage>
        <taxon>Bacteria</taxon>
        <taxon>Bacillati</taxon>
        <taxon>Actinomycetota</taxon>
        <taxon>Actinomycetes</taxon>
        <taxon>Micrococcales</taxon>
        <taxon>Cellulomonadaceae</taxon>
        <taxon>Oerskovia</taxon>
    </lineage>
</organism>
<dbReference type="RefSeq" id="WP_068624131.1">
    <property type="nucleotide sequence ID" value="NZ_JBEPRG010000001.1"/>
</dbReference>
<evidence type="ECO:0000313" key="3">
    <source>
        <dbReference type="Proteomes" id="UP000093412"/>
    </source>
</evidence>
<evidence type="ECO:0000313" key="2">
    <source>
        <dbReference type="EMBL" id="OCI32891.1"/>
    </source>
</evidence>